<feature type="transmembrane region" description="Helical" evidence="7">
    <location>
        <begin position="102"/>
        <end position="123"/>
    </location>
</feature>
<dbReference type="eggNOG" id="ENOG502SZ5A">
    <property type="taxonomic scope" value="Eukaryota"/>
</dbReference>
<feature type="compositionally biased region" description="Polar residues" evidence="6">
    <location>
        <begin position="19"/>
        <end position="32"/>
    </location>
</feature>
<keyword evidence="5 7" id="KW-0472">Membrane</keyword>
<comment type="similarity">
    <text evidence="2">Belongs to the UPF0389 family.</text>
</comment>
<evidence type="ECO:0000256" key="7">
    <source>
        <dbReference type="SAM" id="Phobius"/>
    </source>
</evidence>
<evidence type="ECO:0000313" key="9">
    <source>
        <dbReference type="EMBL" id="CAG9095722.1"/>
    </source>
</evidence>
<dbReference type="EMBL" id="CAJFCV020000002">
    <property type="protein sequence ID" value="CAG9095722.1"/>
    <property type="molecule type" value="Genomic_DNA"/>
</dbReference>
<evidence type="ECO:0000313" key="12">
    <source>
        <dbReference type="WBParaSite" id="BXY_0255300.1"/>
    </source>
</evidence>
<feature type="region of interest" description="Disordered" evidence="6">
    <location>
        <begin position="19"/>
        <end position="38"/>
    </location>
</feature>
<evidence type="ECO:0000256" key="3">
    <source>
        <dbReference type="ARBA" id="ARBA00022692"/>
    </source>
</evidence>
<dbReference type="Pfam" id="PF06388">
    <property type="entry name" value="DUF1075"/>
    <property type="match status" value="1"/>
</dbReference>
<protein>
    <submittedName>
        <fullName evidence="8">(pine wood nematode) hypothetical protein</fullName>
    </submittedName>
</protein>
<keyword evidence="11" id="KW-1185">Reference proteome</keyword>
<comment type="subcellular location">
    <subcellularLocation>
        <location evidence="1">Membrane</location>
        <topology evidence="1">Single-pass membrane protein</topology>
    </subcellularLocation>
</comment>
<sequence>MLRAKGLLISGARFGRRFTSTGQKEVPSSEQPNVPRHRTRFEYEATKKESRATSDAETGGRERPTAFQRRMLVVTGLYQKAADIPEYVSSQTMNRLHDRNRVVFIVTAVAFVFLVGLSAEQWISRKIESEKASGKSLSGMIH</sequence>
<dbReference type="PANTHER" id="PTHR13674">
    <property type="entry name" value="GROWTH AND TRANSFORMATION-DEPENDENT PROTEIN"/>
    <property type="match status" value="1"/>
</dbReference>
<reference evidence="12" key="1">
    <citation type="submission" date="2016-11" db="UniProtKB">
        <authorList>
            <consortium name="WormBaseParasite"/>
        </authorList>
    </citation>
    <scope>IDENTIFICATION</scope>
</reference>
<dbReference type="InterPro" id="IPR009432">
    <property type="entry name" value="DUF1075"/>
</dbReference>
<evidence type="ECO:0000256" key="1">
    <source>
        <dbReference type="ARBA" id="ARBA00004167"/>
    </source>
</evidence>
<evidence type="ECO:0000313" key="10">
    <source>
        <dbReference type="Proteomes" id="UP000095284"/>
    </source>
</evidence>
<evidence type="ECO:0000256" key="5">
    <source>
        <dbReference type="ARBA" id="ARBA00023136"/>
    </source>
</evidence>
<dbReference type="PANTHER" id="PTHR13674:SF5">
    <property type="entry name" value="UPF0389 PROTEIN CG9231"/>
    <property type="match status" value="1"/>
</dbReference>
<name>A0A1I7RPB2_BURXY</name>
<organism evidence="10 12">
    <name type="scientific">Bursaphelenchus xylophilus</name>
    <name type="common">Pinewood nematode worm</name>
    <name type="synonym">Aphelenchoides xylophilus</name>
    <dbReference type="NCBI Taxonomy" id="6326"/>
    <lineage>
        <taxon>Eukaryota</taxon>
        <taxon>Metazoa</taxon>
        <taxon>Ecdysozoa</taxon>
        <taxon>Nematoda</taxon>
        <taxon>Chromadorea</taxon>
        <taxon>Rhabditida</taxon>
        <taxon>Tylenchina</taxon>
        <taxon>Tylenchomorpha</taxon>
        <taxon>Aphelenchoidea</taxon>
        <taxon>Aphelenchoididae</taxon>
        <taxon>Bursaphelenchus</taxon>
    </lineage>
</organism>
<dbReference type="EMBL" id="CAJFDI010000002">
    <property type="protein sequence ID" value="CAD5214801.1"/>
    <property type="molecule type" value="Genomic_DNA"/>
</dbReference>
<accession>A0A1I7RPB2</accession>
<feature type="region of interest" description="Disordered" evidence="6">
    <location>
        <begin position="44"/>
        <end position="65"/>
    </location>
</feature>
<evidence type="ECO:0000313" key="8">
    <source>
        <dbReference type="EMBL" id="CAD5214801.1"/>
    </source>
</evidence>
<dbReference type="Proteomes" id="UP000095284">
    <property type="component" value="Unplaced"/>
</dbReference>
<evidence type="ECO:0000256" key="6">
    <source>
        <dbReference type="SAM" id="MobiDB-lite"/>
    </source>
</evidence>
<evidence type="ECO:0000256" key="2">
    <source>
        <dbReference type="ARBA" id="ARBA00007363"/>
    </source>
</evidence>
<dbReference type="GO" id="GO:0016020">
    <property type="term" value="C:membrane"/>
    <property type="evidence" value="ECO:0007669"/>
    <property type="project" value="UniProtKB-SubCell"/>
</dbReference>
<dbReference type="Proteomes" id="UP000659654">
    <property type="component" value="Unassembled WGS sequence"/>
</dbReference>
<feature type="compositionally biased region" description="Basic and acidic residues" evidence="6">
    <location>
        <begin position="44"/>
        <end position="64"/>
    </location>
</feature>
<gene>
    <name evidence="8" type="ORF">BXYJ_LOCUS3711</name>
</gene>
<evidence type="ECO:0000256" key="4">
    <source>
        <dbReference type="ARBA" id="ARBA00022989"/>
    </source>
</evidence>
<dbReference type="OrthoDB" id="8193498at2759"/>
<dbReference type="WBParaSite" id="BXY_0255300.1">
    <property type="protein sequence ID" value="BXY_0255300.1"/>
    <property type="gene ID" value="BXY_0255300"/>
</dbReference>
<dbReference type="AlphaFoldDB" id="A0A1I7RPB2"/>
<keyword evidence="3 7" id="KW-0812">Transmembrane</keyword>
<reference evidence="9" key="2">
    <citation type="submission" date="2020-08" db="EMBL/GenBank/DDBJ databases">
        <authorList>
            <person name="Kikuchi T."/>
        </authorList>
    </citation>
    <scope>NUCLEOTIDE SEQUENCE</scope>
    <source>
        <strain evidence="8">Ka4C1</strain>
    </source>
</reference>
<keyword evidence="4 7" id="KW-1133">Transmembrane helix</keyword>
<proteinExistence type="inferred from homology"/>
<dbReference type="Proteomes" id="UP000582659">
    <property type="component" value="Unassembled WGS sequence"/>
</dbReference>
<evidence type="ECO:0000313" key="11">
    <source>
        <dbReference type="Proteomes" id="UP000659654"/>
    </source>
</evidence>